<dbReference type="AlphaFoldDB" id="A0A401J640"/>
<comment type="caution">
    <text evidence="1">The sequence shown here is derived from an EMBL/GenBank/DDBJ whole genome shotgun (WGS) entry which is preliminary data.</text>
</comment>
<accession>A0A401J640</accession>
<gene>
    <name evidence="1" type="ORF">MBESOW_P3311</name>
</gene>
<proteinExistence type="predicted"/>
<evidence type="ECO:0000313" key="2">
    <source>
        <dbReference type="Proteomes" id="UP000290975"/>
    </source>
</evidence>
<reference evidence="1 2" key="1">
    <citation type="submission" date="2014-12" db="EMBL/GenBank/DDBJ databases">
        <title>Whole genome sequencing of Sphingobium xenophagum OW59.</title>
        <authorList>
            <person name="Ohta Y."/>
            <person name="Nishi S."/>
            <person name="Hatada Y."/>
        </authorList>
    </citation>
    <scope>NUCLEOTIDE SEQUENCE [LARGE SCALE GENOMIC DNA]</scope>
    <source>
        <strain evidence="1 2">OW59</strain>
    </source>
</reference>
<dbReference type="EMBL" id="BBQY01000022">
    <property type="protein sequence ID" value="GBH32050.1"/>
    <property type="molecule type" value="Genomic_DNA"/>
</dbReference>
<organism evidence="1 2">
    <name type="scientific">Sphingobium xenophagum</name>
    <dbReference type="NCBI Taxonomy" id="121428"/>
    <lineage>
        <taxon>Bacteria</taxon>
        <taxon>Pseudomonadati</taxon>
        <taxon>Pseudomonadota</taxon>
        <taxon>Alphaproteobacteria</taxon>
        <taxon>Sphingomonadales</taxon>
        <taxon>Sphingomonadaceae</taxon>
        <taxon>Sphingobium</taxon>
    </lineage>
</organism>
<dbReference type="Proteomes" id="UP000290975">
    <property type="component" value="Unassembled WGS sequence"/>
</dbReference>
<protein>
    <recommendedName>
        <fullName evidence="3">Lipoprotein</fullName>
    </recommendedName>
</protein>
<name>A0A401J640_SPHXE</name>
<dbReference type="RefSeq" id="WP_130753903.1">
    <property type="nucleotide sequence ID" value="NZ_BBQY01000022.1"/>
</dbReference>
<evidence type="ECO:0008006" key="3">
    <source>
        <dbReference type="Google" id="ProtNLM"/>
    </source>
</evidence>
<evidence type="ECO:0000313" key="1">
    <source>
        <dbReference type="EMBL" id="GBH32050.1"/>
    </source>
</evidence>
<sequence length="127" mass="14028">MKKIFFLAAYAATLSACSPHTSEESGYLVQVSGTGLFAKDETFSNAQIMKGGPQSYRDFSERIWKLASQGQECQGASMWHIRGIVRSVTSDGIEFEKITSFRAMAIPEANRIARKSKHPTLIGITFC</sequence>
<dbReference type="PROSITE" id="PS51257">
    <property type="entry name" value="PROKAR_LIPOPROTEIN"/>
    <property type="match status" value="1"/>
</dbReference>
<keyword evidence="2" id="KW-1185">Reference proteome</keyword>